<dbReference type="EMBL" id="CP001700">
    <property type="protein sequence ID" value="ACU77368.1"/>
    <property type="molecule type" value="Genomic_DNA"/>
</dbReference>
<reference evidence="1 2" key="1">
    <citation type="journal article" date="2009" name="Stand. Genomic Sci.">
        <title>Complete genome sequence of Catenulispora acidiphila type strain (ID 139908).</title>
        <authorList>
            <person name="Copeland A."/>
            <person name="Lapidus A."/>
            <person name="Glavina Del Rio T."/>
            <person name="Nolan M."/>
            <person name="Lucas S."/>
            <person name="Chen F."/>
            <person name="Tice H."/>
            <person name="Cheng J.F."/>
            <person name="Bruce D."/>
            <person name="Goodwin L."/>
            <person name="Pitluck S."/>
            <person name="Mikhailova N."/>
            <person name="Pati A."/>
            <person name="Ivanova N."/>
            <person name="Mavromatis K."/>
            <person name="Chen A."/>
            <person name="Palaniappan K."/>
            <person name="Chain P."/>
            <person name="Land M."/>
            <person name="Hauser L."/>
            <person name="Chang Y.J."/>
            <person name="Jeffries C.D."/>
            <person name="Chertkov O."/>
            <person name="Brettin T."/>
            <person name="Detter J.C."/>
            <person name="Han C."/>
            <person name="Ali Z."/>
            <person name="Tindall B.J."/>
            <person name="Goker M."/>
            <person name="Bristow J."/>
            <person name="Eisen J.A."/>
            <person name="Markowitz V."/>
            <person name="Hugenholtz P."/>
            <person name="Kyrpides N.C."/>
            <person name="Klenk H.P."/>
        </authorList>
    </citation>
    <scope>NUCLEOTIDE SEQUENCE [LARGE SCALE GENOMIC DNA]</scope>
    <source>
        <strain evidence="2">DSM 44928 / JCM 14897 / NBRC 102108 / NRRL B-24433 / ID139908</strain>
    </source>
</reference>
<organism evidence="1 2">
    <name type="scientific">Catenulispora acidiphila (strain DSM 44928 / JCM 14897 / NBRC 102108 / NRRL B-24433 / ID139908)</name>
    <dbReference type="NCBI Taxonomy" id="479433"/>
    <lineage>
        <taxon>Bacteria</taxon>
        <taxon>Bacillati</taxon>
        <taxon>Actinomycetota</taxon>
        <taxon>Actinomycetes</taxon>
        <taxon>Catenulisporales</taxon>
        <taxon>Catenulisporaceae</taxon>
        <taxon>Catenulispora</taxon>
    </lineage>
</organism>
<sequence>MLFPTRVADYASRVLSPAKASRLITEASSLDEAIFGGQDLERITTAMVVIAERDVSIDKVIALAMADWRDLLMAGGLGTSDWPTRLADLLVSEPQP</sequence>
<gene>
    <name evidence="1" type="ordered locus">Caci_8548</name>
</gene>
<dbReference type="HOGENOM" id="CLU_2354620_0_0_11"/>
<protein>
    <submittedName>
        <fullName evidence="1">Uncharacterized protein</fullName>
    </submittedName>
</protein>
<evidence type="ECO:0000313" key="1">
    <source>
        <dbReference type="EMBL" id="ACU77368.1"/>
    </source>
</evidence>
<name>C7PYP6_CATAD</name>
<accession>C7PYP6</accession>
<proteinExistence type="predicted"/>
<dbReference type="Proteomes" id="UP000000851">
    <property type="component" value="Chromosome"/>
</dbReference>
<evidence type="ECO:0000313" key="2">
    <source>
        <dbReference type="Proteomes" id="UP000000851"/>
    </source>
</evidence>
<dbReference type="AlphaFoldDB" id="C7PYP6"/>
<keyword evidence="2" id="KW-1185">Reference proteome</keyword>
<dbReference type="KEGG" id="cai:Caci_8548"/>
<dbReference type="InParanoid" id="C7PYP6"/>